<evidence type="ECO:0000256" key="1">
    <source>
        <dbReference type="SAM" id="SignalP"/>
    </source>
</evidence>
<keyword evidence="3" id="KW-1185">Reference proteome</keyword>
<feature type="chain" id="PRO_5013273130" evidence="1">
    <location>
        <begin position="21"/>
        <end position="85"/>
    </location>
</feature>
<evidence type="ECO:0000313" key="2">
    <source>
        <dbReference type="EMBL" id="SKA76539.1"/>
    </source>
</evidence>
<gene>
    <name evidence="2" type="ORF">SAMN02745702_02255</name>
</gene>
<keyword evidence="1" id="KW-0732">Signal</keyword>
<protein>
    <submittedName>
        <fullName evidence="2">Uncharacterized protein</fullName>
    </submittedName>
</protein>
<reference evidence="2 3" key="1">
    <citation type="submission" date="2017-02" db="EMBL/GenBank/DDBJ databases">
        <authorList>
            <person name="Peterson S.W."/>
        </authorList>
    </citation>
    <scope>NUCLEOTIDE SEQUENCE [LARGE SCALE GENOMIC DNA]</scope>
    <source>
        <strain evidence="2 3">DSM 18034</strain>
    </source>
</reference>
<dbReference type="AlphaFoldDB" id="A0A1T4WH92"/>
<dbReference type="EMBL" id="FUYA01000007">
    <property type="protein sequence ID" value="SKA76539.1"/>
    <property type="molecule type" value="Genomic_DNA"/>
</dbReference>
<feature type="signal peptide" evidence="1">
    <location>
        <begin position="1"/>
        <end position="20"/>
    </location>
</feature>
<dbReference type="OrthoDB" id="9931162at2"/>
<organism evidence="2 3">
    <name type="scientific">Desulfobaculum bizertense DSM 18034</name>
    <dbReference type="NCBI Taxonomy" id="1121442"/>
    <lineage>
        <taxon>Bacteria</taxon>
        <taxon>Pseudomonadati</taxon>
        <taxon>Thermodesulfobacteriota</taxon>
        <taxon>Desulfovibrionia</taxon>
        <taxon>Desulfovibrionales</taxon>
        <taxon>Desulfovibrionaceae</taxon>
        <taxon>Desulfobaculum</taxon>
    </lineage>
</organism>
<sequence length="85" mass="9499">MRAARLFVAILLAACLAACASTPEYTHDKGTANLDLDLKNCEWDATHVQNTDGSWSEVELSPEELQLYIDECMQQKGYSKTEESE</sequence>
<dbReference type="Proteomes" id="UP000189733">
    <property type="component" value="Unassembled WGS sequence"/>
</dbReference>
<name>A0A1T4WH92_9BACT</name>
<proteinExistence type="predicted"/>
<accession>A0A1T4WH92</accession>
<dbReference type="RefSeq" id="WP_078685533.1">
    <property type="nucleotide sequence ID" value="NZ_FUYA01000007.1"/>
</dbReference>
<evidence type="ECO:0000313" key="3">
    <source>
        <dbReference type="Proteomes" id="UP000189733"/>
    </source>
</evidence>